<dbReference type="eggNOG" id="COG3541">
    <property type="taxonomic scope" value="Bacteria"/>
</dbReference>
<accession>B0C1X4</accession>
<dbReference type="Proteomes" id="UP000000268">
    <property type="component" value="Chromosome"/>
</dbReference>
<sequence length="253" mass="28705">MRFELPTPFQRILSKEPYPLLFATISGAHLYGFPSADSDYDLRGVHILPLKEVIGLQTGSETREISTEQEGIELDLVTHDVKKFMGLLLKRNGYVLEQLYSPLMVATSPEHDALKEIATRCITRHHSHHYLGFAQTQWRLFTKESPARVKPLLYVFRVLLTGIHLMQTGEIEANLRHLNEKFQLTYIPDLIAQKTSGPERAVIKEGDQVFFEGEYRRLLQKLENASQSSILPDSPSAGADLHDLLVNIRLAAC</sequence>
<dbReference type="STRING" id="329726.AM1_1102"/>
<reference evidence="1 2" key="1">
    <citation type="journal article" date="2008" name="Proc. Natl. Acad. Sci. U.S.A.">
        <title>Niche adaptation and genome expansion in the chlorophyll d-producing cyanobacterium Acaryochloris marina.</title>
        <authorList>
            <person name="Swingley W.D."/>
            <person name="Chen M."/>
            <person name="Cheung P.C."/>
            <person name="Conrad A.L."/>
            <person name="Dejesa L.C."/>
            <person name="Hao J."/>
            <person name="Honchak B.M."/>
            <person name="Karbach L.E."/>
            <person name="Kurdoglu A."/>
            <person name="Lahiri S."/>
            <person name="Mastrian S.D."/>
            <person name="Miyashita H."/>
            <person name="Page L."/>
            <person name="Ramakrishna P."/>
            <person name="Satoh S."/>
            <person name="Sattley W.M."/>
            <person name="Shimada Y."/>
            <person name="Taylor H.L."/>
            <person name="Tomo T."/>
            <person name="Tsuchiya T."/>
            <person name="Wang Z.T."/>
            <person name="Raymond J."/>
            <person name="Mimuro M."/>
            <person name="Blankenship R.E."/>
            <person name="Touchman J.W."/>
        </authorList>
    </citation>
    <scope>NUCLEOTIDE SEQUENCE [LARGE SCALE GENOMIC DNA]</scope>
    <source>
        <strain evidence="2">MBIC 11017</strain>
    </source>
</reference>
<dbReference type="InterPro" id="IPR018775">
    <property type="entry name" value="RlaP"/>
</dbReference>
<keyword evidence="2" id="KW-1185">Reference proteome</keyword>
<evidence type="ECO:0008006" key="3">
    <source>
        <dbReference type="Google" id="ProtNLM"/>
    </source>
</evidence>
<evidence type="ECO:0000313" key="2">
    <source>
        <dbReference type="Proteomes" id="UP000000268"/>
    </source>
</evidence>
<dbReference type="OrthoDB" id="9796845at2"/>
<dbReference type="AlphaFoldDB" id="B0C1X4"/>
<proteinExistence type="predicted"/>
<dbReference type="PANTHER" id="PTHR34817">
    <property type="entry name" value="NUCLEOTIDYLTRANSFERASE"/>
    <property type="match status" value="1"/>
</dbReference>
<dbReference type="EMBL" id="CP000828">
    <property type="protein sequence ID" value="ABW26140.1"/>
    <property type="molecule type" value="Genomic_DNA"/>
</dbReference>
<name>B0C1X4_ACAM1</name>
<evidence type="ECO:0000313" key="1">
    <source>
        <dbReference type="EMBL" id="ABW26140.1"/>
    </source>
</evidence>
<protein>
    <recommendedName>
        <fullName evidence="3">Nucleotidyltransferase</fullName>
    </recommendedName>
</protein>
<dbReference type="HOGENOM" id="CLU_095303_0_0_3"/>
<gene>
    <name evidence="1" type="ordered locus">AM1_1102</name>
</gene>
<dbReference type="Pfam" id="PF10127">
    <property type="entry name" value="RlaP"/>
    <property type="match status" value="1"/>
</dbReference>
<dbReference type="KEGG" id="amr:AM1_1102"/>
<organism evidence="1 2">
    <name type="scientific">Acaryochloris marina (strain MBIC 11017)</name>
    <dbReference type="NCBI Taxonomy" id="329726"/>
    <lineage>
        <taxon>Bacteria</taxon>
        <taxon>Bacillati</taxon>
        <taxon>Cyanobacteriota</taxon>
        <taxon>Cyanophyceae</taxon>
        <taxon>Acaryochloridales</taxon>
        <taxon>Acaryochloridaceae</taxon>
        <taxon>Acaryochloris</taxon>
    </lineage>
</organism>
<dbReference type="PANTHER" id="PTHR34817:SF1">
    <property type="entry name" value="NUCLEOTIDYLTRANSFERASE"/>
    <property type="match status" value="1"/>
</dbReference>
<dbReference type="RefSeq" id="WP_012161694.1">
    <property type="nucleotide sequence ID" value="NC_009925.1"/>
</dbReference>